<evidence type="ECO:0000259" key="2">
    <source>
        <dbReference type="PROSITE" id="PS50405"/>
    </source>
</evidence>
<feature type="domain" description="GST C-terminal" evidence="2">
    <location>
        <begin position="50"/>
        <end position="179"/>
    </location>
</feature>
<dbReference type="InterPro" id="IPR010987">
    <property type="entry name" value="Glutathione-S-Trfase_C-like"/>
</dbReference>
<dbReference type="Gene3D" id="3.40.30.10">
    <property type="entry name" value="Glutaredoxin"/>
    <property type="match status" value="1"/>
</dbReference>
<dbReference type="InterPro" id="IPR050213">
    <property type="entry name" value="GST_superfamily"/>
</dbReference>
<keyword evidence="4" id="KW-1185">Reference proteome</keyword>
<dbReference type="SUPFAM" id="SSF52833">
    <property type="entry name" value="Thioredoxin-like"/>
    <property type="match status" value="1"/>
</dbReference>
<accession>A0ABQ7JNN8</accession>
<evidence type="ECO:0000259" key="1">
    <source>
        <dbReference type="PROSITE" id="PS50404"/>
    </source>
</evidence>
<evidence type="ECO:0008006" key="5">
    <source>
        <dbReference type="Google" id="ProtNLM"/>
    </source>
</evidence>
<dbReference type="SUPFAM" id="SSF47616">
    <property type="entry name" value="GST C-terminal domain-like"/>
    <property type="match status" value="1"/>
</dbReference>
<dbReference type="PANTHER" id="PTHR11571">
    <property type="entry name" value="GLUTATHIONE S-TRANSFERASE"/>
    <property type="match status" value="1"/>
</dbReference>
<name>A0ABQ7JNN8_9FUNG</name>
<gene>
    <name evidence="3" type="ORF">BGZ96_000632</name>
</gene>
<reference evidence="3 4" key="1">
    <citation type="journal article" date="2020" name="Fungal Divers.">
        <title>Resolving the Mortierellaceae phylogeny through synthesis of multi-gene phylogenetics and phylogenomics.</title>
        <authorList>
            <person name="Vandepol N."/>
            <person name="Liber J."/>
            <person name="Desiro A."/>
            <person name="Na H."/>
            <person name="Kennedy M."/>
            <person name="Barry K."/>
            <person name="Grigoriev I.V."/>
            <person name="Miller A.N."/>
            <person name="O'Donnell K."/>
            <person name="Stajich J.E."/>
            <person name="Bonito G."/>
        </authorList>
    </citation>
    <scope>NUCLEOTIDE SEQUENCE [LARGE SCALE GENOMIC DNA]</scope>
    <source>
        <strain evidence="3 4">AD045</strain>
    </source>
</reference>
<feature type="non-terminal residue" evidence="3">
    <location>
        <position position="1"/>
    </location>
</feature>
<dbReference type="Gene3D" id="1.20.1050.10">
    <property type="match status" value="1"/>
</dbReference>
<dbReference type="InterPro" id="IPR036282">
    <property type="entry name" value="Glutathione-S-Trfase_C_sf"/>
</dbReference>
<organism evidence="3 4">
    <name type="scientific">Linnemannia gamsii</name>
    <dbReference type="NCBI Taxonomy" id="64522"/>
    <lineage>
        <taxon>Eukaryota</taxon>
        <taxon>Fungi</taxon>
        <taxon>Fungi incertae sedis</taxon>
        <taxon>Mucoromycota</taxon>
        <taxon>Mortierellomycotina</taxon>
        <taxon>Mortierellomycetes</taxon>
        <taxon>Mortierellales</taxon>
        <taxon>Mortierellaceae</taxon>
        <taxon>Linnemannia</taxon>
    </lineage>
</organism>
<dbReference type="Proteomes" id="UP001194696">
    <property type="component" value="Unassembled WGS sequence"/>
</dbReference>
<evidence type="ECO:0000313" key="4">
    <source>
        <dbReference type="Proteomes" id="UP001194696"/>
    </source>
</evidence>
<dbReference type="Pfam" id="PF14497">
    <property type="entry name" value="GST_C_3"/>
    <property type="match status" value="1"/>
</dbReference>
<evidence type="ECO:0000313" key="3">
    <source>
        <dbReference type="EMBL" id="KAG0282299.1"/>
    </source>
</evidence>
<feature type="domain" description="GST N-terminal" evidence="1">
    <location>
        <begin position="1"/>
        <end position="48"/>
    </location>
</feature>
<dbReference type="EMBL" id="JAAAIM010001091">
    <property type="protein sequence ID" value="KAG0282299.1"/>
    <property type="molecule type" value="Genomic_DNA"/>
</dbReference>
<sequence length="194" mass="21700">DWKTEEKARAPLGVLPLLFVTGENGKTVTLAETVVIEHHLAKKFGLLGTNEYEESIIKMLHNSSAAIMNALSLSVTWTVPEAKTAGLANFLSITLPAWIGNHERHLNDNGNNGYYLGDKLTLADIRTANVIEQFATQKESEELMALINKSAPLVKLRNTVAKHPKLAEWRSGNEYKTLYDNNEAFYRDPFSFQL</sequence>
<dbReference type="PROSITE" id="PS50404">
    <property type="entry name" value="GST_NTER"/>
    <property type="match status" value="1"/>
</dbReference>
<proteinExistence type="predicted"/>
<comment type="caution">
    <text evidence="3">The sequence shown here is derived from an EMBL/GenBank/DDBJ whole genome shotgun (WGS) entry which is preliminary data.</text>
</comment>
<dbReference type="InterPro" id="IPR004045">
    <property type="entry name" value="Glutathione_S-Trfase_N"/>
</dbReference>
<dbReference type="PROSITE" id="PS50405">
    <property type="entry name" value="GST_CTER"/>
    <property type="match status" value="1"/>
</dbReference>
<protein>
    <recommendedName>
        <fullName evidence="5">Glutathione S-transferase</fullName>
    </recommendedName>
</protein>
<dbReference type="InterPro" id="IPR004046">
    <property type="entry name" value="GST_C"/>
</dbReference>
<dbReference type="InterPro" id="IPR036249">
    <property type="entry name" value="Thioredoxin-like_sf"/>
</dbReference>
<dbReference type="PANTHER" id="PTHR11571:SF150">
    <property type="entry name" value="GLUTATHIONE S-TRANSFERASE"/>
    <property type="match status" value="1"/>
</dbReference>